<dbReference type="SUPFAM" id="SSF50044">
    <property type="entry name" value="SH3-domain"/>
    <property type="match status" value="1"/>
</dbReference>
<evidence type="ECO:0000313" key="6">
    <source>
        <dbReference type="EMBL" id="KAL3060152.1"/>
    </source>
</evidence>
<evidence type="ECO:0000256" key="3">
    <source>
        <dbReference type="SAM" id="MobiDB-lite"/>
    </source>
</evidence>
<evidence type="ECO:0000256" key="2">
    <source>
        <dbReference type="PROSITE-ProRule" id="PRU00192"/>
    </source>
</evidence>
<feature type="compositionally biased region" description="Pro residues" evidence="3">
    <location>
        <begin position="585"/>
        <end position="600"/>
    </location>
</feature>
<feature type="region of interest" description="Disordered" evidence="3">
    <location>
        <begin position="648"/>
        <end position="686"/>
    </location>
</feature>
<evidence type="ECO:0000259" key="4">
    <source>
        <dbReference type="PROSITE" id="PS50002"/>
    </source>
</evidence>
<feature type="compositionally biased region" description="Polar residues" evidence="3">
    <location>
        <begin position="73"/>
        <end position="92"/>
    </location>
</feature>
<feature type="region of interest" description="Disordered" evidence="3">
    <location>
        <begin position="1482"/>
        <end position="1501"/>
    </location>
</feature>
<feature type="region of interest" description="Disordered" evidence="3">
    <location>
        <begin position="1345"/>
        <end position="1382"/>
    </location>
</feature>
<feature type="region of interest" description="Disordered" evidence="3">
    <location>
        <begin position="495"/>
        <end position="541"/>
    </location>
</feature>
<dbReference type="Proteomes" id="UP001619887">
    <property type="component" value="Unassembled WGS sequence"/>
</dbReference>
<feature type="compositionally biased region" description="Pro residues" evidence="3">
    <location>
        <begin position="653"/>
        <end position="669"/>
    </location>
</feature>
<dbReference type="InterPro" id="IPR001452">
    <property type="entry name" value="SH3_domain"/>
</dbReference>
<keyword evidence="1 2" id="KW-0728">SH3 domain</keyword>
<reference evidence="6 7" key="2">
    <citation type="journal article" date="2024" name="G3 (Bethesda)">
        <title>The genome of the cryopelagic Antarctic bald notothen, Trematomus borchgrevinki.</title>
        <authorList>
            <person name="Rayamajhi N."/>
            <person name="Rivera-Colon A.G."/>
            <person name="Minhas B.F."/>
            <person name="Cheng C.C."/>
            <person name="Catchen J.M."/>
        </authorList>
    </citation>
    <scope>NUCLEOTIDE SEQUENCE [LARGE SCALE GENOMIC DNA]</scope>
    <source>
        <strain evidence="6">AGRC-2024</strain>
    </source>
</reference>
<dbReference type="Pfam" id="PF02759">
    <property type="entry name" value="RUN"/>
    <property type="match status" value="1"/>
</dbReference>
<dbReference type="SMART" id="SM00593">
    <property type="entry name" value="RUN"/>
    <property type="match status" value="1"/>
</dbReference>
<feature type="compositionally biased region" description="Pro residues" evidence="3">
    <location>
        <begin position="611"/>
        <end position="626"/>
    </location>
</feature>
<feature type="domain" description="RUN" evidence="5">
    <location>
        <begin position="1153"/>
        <end position="1297"/>
    </location>
</feature>
<feature type="compositionally biased region" description="Low complexity" evidence="3">
    <location>
        <begin position="601"/>
        <end position="610"/>
    </location>
</feature>
<feature type="compositionally biased region" description="Pro residues" evidence="3">
    <location>
        <begin position="842"/>
        <end position="859"/>
    </location>
</feature>
<dbReference type="InterPro" id="IPR004012">
    <property type="entry name" value="Run_dom"/>
</dbReference>
<feature type="compositionally biased region" description="Low complexity" evidence="3">
    <location>
        <begin position="190"/>
        <end position="201"/>
    </location>
</feature>
<dbReference type="InterPro" id="IPR047343">
    <property type="entry name" value="RUSC1_2"/>
</dbReference>
<name>A0ABD2H240_PAGBO</name>
<dbReference type="SMART" id="SM00326">
    <property type="entry name" value="SH3"/>
    <property type="match status" value="1"/>
</dbReference>
<proteinExistence type="predicted"/>
<dbReference type="PANTHER" id="PTHR15591">
    <property type="entry name" value="RUN AND SH3 DOMAIN CONTAINING"/>
    <property type="match status" value="1"/>
</dbReference>
<sequence length="1607" mass="175111">MQSSSGSSQPPKPRRFDVSRRTNTVAGLKSHGPGFQREDKNMNTIAAASPRRVTKTPVAATRTRVGVQPRAPVTQSRFVSQRLSQQGPTISKTAKPKPKTRASAAAKIAPAAAPPPLPSVLPLDTNCNEPSLPCLCCDGRSPQDNNSMFNHNHNNNNTISIRQQLKLPPPPAPLPQRQDGKGAKEPSQPPSQAQAQLEASARPAATLENKGKNADASADLDNKTNVKVEEEDDDEDSGDIDIDDDEDEADNDDDDDDDDDTLVPSCCDCPPSLLEFSLSSSTSSSSTSISSCSDLESDCADQSASICSSHDEDNLSLALSPKDHSLPQAPECKPPARSPPSLPLNCNPFILTSHSPIPPCSPDEGYPSALDSPSPDYLGVKGDSEVNKLGLLDFLESVGEFGKMERFSQVIQVARWDLEGEQHWDVLRERLDHLDHLEKVNREVKLAYIAKLHEKGFDLGDLEEQDLSDVMDEMGNIDITWKLYKSGRGAMGDSQEFSDAGVDLTAPSDCEDPLLPDSLTSSPVGPPPRPPKPPARHASVSSDLHTYINISRETTSMAVSTSPTLSTFSPNSSSPTFTTFRCEKPLPPSPPSIPPLPTSKPVPYLTLYTTPSPPPSLPTPTPPIPPPRKRHLARKEAQRLAALQALQESTPLSLPPPTTRPPPLPPPPVISISSSSPPAIPPPPPPVLPSPPSFHVLDVEIHKLLMLAGVTQAELLKLSPELSVCVGGLEDEGDHGISSRCGDSYEFRLNEREVEKDCYRDGWSSRGKLDGDRIAYIAQETNKEEESSQRTTSFTEMARRRKRSCGLTSDPYYSTGFSNAHETKANNISFDSYRYSAEELDSPPPPPPPRPLPPIPPSVPSHKVSTLVANSAQPDRFDWLIAFTPECEGPPKLPPLAMRKSHVESQKKLSSSPGSAPHVTTFKELRNGNKSTFLQTKVITDPDPDPNVITPDADILYNLRWRRQMAGGDGNEWEYTSQAQAFFMQPPPALTSMAALKEMLQRADEEGRQPELCPIQKIGCSVSDSSLWTTGREWEVEGVKREEKEGKEEEEEKVVLEVEVRGRADGGRTLETRTTAVRSVSFAGSVQRTEASWMGEDVKHPMRGLGLSSLCLQEKKALVSAVSVAVEAILAQFSSSRTVVQKALSGDSTINPSLGRLVLQCLCPALHSLLTDGLKPHQSDLIAGRRPNSAWGLVQASTKPGPKTQALFNLQVRIGELPQLRQSKHRFNAFLLGLLNTKLLDVWLSHLQSCSDVLETYYRPTSIMRLSLTACQPLFEELLLVLQPLSLLTFNLDLLFQHHHLEADSHSPDIPSPPCQDAGIKLSKEGSQSKTAGCRYMESLSDVDFRSSEQRAAKQKSSPLSSPMNGGPGESTQCSAAPTNTSATYAQTSPQLLWVQETNIGDLPPPNSEEDSLTQQAGQVIQQGWGAVMRWGGRMSHNLSELNLKKEEMRMDLPELHAESDFAPVSSGAPVPWRLGRIFGASKSLSSPPGQTPPTRRPSQWLAPGVTALTRMVSSNSTPIITRAPEPHVERAPDSEKELETLEMNDRPRPLRSVRTLCDHSAGRGSELSFCKGEELVVLGGVDQDWIRCRQGDKEGMVPIGYTSLIM</sequence>
<dbReference type="Gene3D" id="2.30.30.40">
    <property type="entry name" value="SH3 Domains"/>
    <property type="match status" value="1"/>
</dbReference>
<dbReference type="InterPro" id="IPR036028">
    <property type="entry name" value="SH3-like_dom_sf"/>
</dbReference>
<organism evidence="6 7">
    <name type="scientific">Pagothenia borchgrevinki</name>
    <name type="common">Bald rockcod</name>
    <name type="synonym">Trematomus borchgrevinki</name>
    <dbReference type="NCBI Taxonomy" id="8213"/>
    <lineage>
        <taxon>Eukaryota</taxon>
        <taxon>Metazoa</taxon>
        <taxon>Chordata</taxon>
        <taxon>Craniata</taxon>
        <taxon>Vertebrata</taxon>
        <taxon>Euteleostomi</taxon>
        <taxon>Actinopterygii</taxon>
        <taxon>Neopterygii</taxon>
        <taxon>Teleostei</taxon>
        <taxon>Neoteleostei</taxon>
        <taxon>Acanthomorphata</taxon>
        <taxon>Eupercaria</taxon>
        <taxon>Perciformes</taxon>
        <taxon>Notothenioidei</taxon>
        <taxon>Nototheniidae</taxon>
        <taxon>Pagothenia</taxon>
    </lineage>
</organism>
<dbReference type="EMBL" id="JBIYXZ010002073">
    <property type="protein sequence ID" value="KAL3060152.1"/>
    <property type="molecule type" value="Genomic_DNA"/>
</dbReference>
<feature type="region of interest" description="Disordered" evidence="3">
    <location>
        <begin position="561"/>
        <end position="635"/>
    </location>
</feature>
<feature type="compositionally biased region" description="Acidic residues" evidence="3">
    <location>
        <begin position="229"/>
        <end position="261"/>
    </location>
</feature>
<feature type="region of interest" description="Disordered" evidence="3">
    <location>
        <begin position="1515"/>
        <end position="1538"/>
    </location>
</feature>
<feature type="compositionally biased region" description="Basic and acidic residues" evidence="3">
    <location>
        <begin position="1525"/>
        <end position="1538"/>
    </location>
</feature>
<feature type="compositionally biased region" description="Low complexity" evidence="3">
    <location>
        <begin position="561"/>
        <end position="580"/>
    </location>
</feature>
<feature type="region of interest" description="Disordered" evidence="3">
    <location>
        <begin position="164"/>
        <end position="266"/>
    </location>
</feature>
<feature type="region of interest" description="Disordered" evidence="3">
    <location>
        <begin position="1"/>
        <end position="102"/>
    </location>
</feature>
<dbReference type="Pfam" id="PF00018">
    <property type="entry name" value="SH3_1"/>
    <property type="match status" value="1"/>
</dbReference>
<feature type="region of interest" description="Disordered" evidence="3">
    <location>
        <begin position="836"/>
        <end position="861"/>
    </location>
</feature>
<evidence type="ECO:0008006" key="8">
    <source>
        <dbReference type="Google" id="ProtNLM"/>
    </source>
</evidence>
<feature type="domain" description="SH3" evidence="4">
    <location>
        <begin position="1549"/>
        <end position="1607"/>
    </location>
</feature>
<feature type="compositionally biased region" description="Pro residues" evidence="3">
    <location>
        <begin position="524"/>
        <end position="533"/>
    </location>
</feature>
<dbReference type="PRINTS" id="PR01217">
    <property type="entry name" value="PRICHEXTENSN"/>
</dbReference>
<reference evidence="6 7" key="1">
    <citation type="journal article" date="2022" name="G3 (Bethesda)">
        <title>Evaluating Illumina-, Nanopore-, and PacBio-based genome assembly strategies with the bald notothen, Trematomus borchgrevinki.</title>
        <authorList>
            <person name="Rayamajhi N."/>
            <person name="Cheng C.C."/>
            <person name="Catchen J.M."/>
        </authorList>
    </citation>
    <scope>NUCLEOTIDE SEQUENCE [LARGE SCALE GENOMIC DNA]</scope>
    <source>
        <strain evidence="6">AGRC-2024</strain>
    </source>
</reference>
<dbReference type="Gene3D" id="1.20.58.900">
    <property type="match status" value="1"/>
</dbReference>
<evidence type="ECO:0000256" key="1">
    <source>
        <dbReference type="ARBA" id="ARBA00022443"/>
    </source>
</evidence>
<feature type="region of interest" description="Disordered" evidence="3">
    <location>
        <begin position="316"/>
        <end position="338"/>
    </location>
</feature>
<dbReference type="PROSITE" id="PS50002">
    <property type="entry name" value="SH3"/>
    <property type="match status" value="1"/>
</dbReference>
<protein>
    <recommendedName>
        <fullName evidence="8">RUN and SH3 domain-containing protein 1</fullName>
    </recommendedName>
</protein>
<accession>A0ABD2H240</accession>
<comment type="caution">
    <text evidence="6">The sequence shown here is derived from an EMBL/GenBank/DDBJ whole genome shotgun (WGS) entry which is preliminary data.</text>
</comment>
<gene>
    <name evidence="6" type="ORF">OYC64_014686</name>
</gene>
<feature type="compositionally biased region" description="Polar residues" evidence="3">
    <location>
        <begin position="1355"/>
        <end position="1382"/>
    </location>
</feature>
<dbReference type="SUPFAM" id="SSF140741">
    <property type="entry name" value="RUN domain-like"/>
    <property type="match status" value="1"/>
</dbReference>
<keyword evidence="7" id="KW-1185">Reference proteome</keyword>
<evidence type="ECO:0000313" key="7">
    <source>
        <dbReference type="Proteomes" id="UP001619887"/>
    </source>
</evidence>
<dbReference type="InterPro" id="IPR037213">
    <property type="entry name" value="Run_dom_sf"/>
</dbReference>
<dbReference type="PROSITE" id="PS50826">
    <property type="entry name" value="RUN"/>
    <property type="match status" value="1"/>
</dbReference>
<evidence type="ECO:0000259" key="5">
    <source>
        <dbReference type="PROSITE" id="PS50826"/>
    </source>
</evidence>
<dbReference type="PANTHER" id="PTHR15591:SF11">
    <property type="entry name" value="AP-4 COMPLEX ACCESSORY SUBUNIT RUSC1"/>
    <property type="match status" value="1"/>
</dbReference>